<proteinExistence type="inferred from homology"/>
<dbReference type="Gene3D" id="3.90.180.10">
    <property type="entry name" value="Medium-chain alcohol dehydrogenases, catalytic domain"/>
    <property type="match status" value="1"/>
</dbReference>
<dbReference type="SUPFAM" id="SSF50129">
    <property type="entry name" value="GroES-like"/>
    <property type="match status" value="1"/>
</dbReference>
<dbReference type="SMART" id="SM00829">
    <property type="entry name" value="PKS_ER"/>
    <property type="match status" value="1"/>
</dbReference>
<evidence type="ECO:0000313" key="8">
    <source>
        <dbReference type="Proteomes" id="UP001304683"/>
    </source>
</evidence>
<sequence>MKAVTYRGVGQVALEEVPEPAIQQPDDAIVKVTRCAICGSDLHIYHGHIPGMVPGFVCGHEFTGVLVEAGPAVRAFRAGDRVVGTFHTACGHCAMCRKGAYNQCREYGVFGYGVAFGNLAGSQAEFVRVPHADVNLRPIPEELGDEQALFCGDILTTAYGAVRNAHLQPGETVAVIGCGPVGLMAVQSAFAQGAARVLAIDLLRDRAELAERLGAVPVVASETNPVAQVNKLTGGLGADVVIEAVGGPKTVALAFELVRGGGRIVAVGVTTVESFAFPLATSLTRDIAFRIGLANIHRDIDATLALVAGGRIDPEVIISHRLPLTEAVEGYRMFDSREATKVVLIPDA</sequence>
<dbReference type="Proteomes" id="UP001304683">
    <property type="component" value="Chromosome"/>
</dbReference>
<dbReference type="Gene3D" id="3.40.50.720">
    <property type="entry name" value="NAD(P)-binding Rossmann-like Domain"/>
    <property type="match status" value="1"/>
</dbReference>
<dbReference type="PROSITE" id="PS00059">
    <property type="entry name" value="ADH_ZINC"/>
    <property type="match status" value="1"/>
</dbReference>
<dbReference type="InterPro" id="IPR036291">
    <property type="entry name" value="NAD(P)-bd_dom_sf"/>
</dbReference>
<evidence type="ECO:0000256" key="4">
    <source>
        <dbReference type="ARBA" id="ARBA00023002"/>
    </source>
</evidence>
<reference evidence="7 8" key="1">
    <citation type="submission" date="2023-08" db="EMBL/GenBank/DDBJ databases">
        <title>Genome sequence of Thermaerobacter compostii strain Ins1, a spore-forming filamentous bacterium isolated from a deep geothermal reservoir.</title>
        <authorList>
            <person name="Bregnard D."/>
            <person name="Gonzalez D."/>
            <person name="Junier P."/>
        </authorList>
    </citation>
    <scope>NUCLEOTIDE SEQUENCE [LARGE SCALE GENOMIC DNA]</scope>
    <source>
        <strain evidence="7 8">Ins1</strain>
    </source>
</reference>
<evidence type="ECO:0000256" key="3">
    <source>
        <dbReference type="ARBA" id="ARBA00022833"/>
    </source>
</evidence>
<dbReference type="InterPro" id="IPR013149">
    <property type="entry name" value="ADH-like_C"/>
</dbReference>
<keyword evidence="4" id="KW-0560">Oxidoreductase</keyword>
<keyword evidence="3 5" id="KW-0862">Zinc</keyword>
<dbReference type="InterPro" id="IPR002328">
    <property type="entry name" value="ADH_Zn_CS"/>
</dbReference>
<dbReference type="CDD" id="cd08284">
    <property type="entry name" value="FDH_like_2"/>
    <property type="match status" value="1"/>
</dbReference>
<dbReference type="InterPro" id="IPR013154">
    <property type="entry name" value="ADH-like_N"/>
</dbReference>
<organism evidence="7 8">
    <name type="scientific">Thermaerobacter composti</name>
    <dbReference type="NCBI Taxonomy" id="554949"/>
    <lineage>
        <taxon>Bacteria</taxon>
        <taxon>Bacillati</taxon>
        <taxon>Bacillota</taxon>
        <taxon>Clostridia</taxon>
        <taxon>Eubacteriales</taxon>
        <taxon>Clostridiales Family XVII. Incertae Sedis</taxon>
        <taxon>Thermaerobacter</taxon>
    </lineage>
</organism>
<protein>
    <submittedName>
        <fullName evidence="7">Alcohol dehydrogenase family protein</fullName>
    </submittedName>
</protein>
<evidence type="ECO:0000256" key="2">
    <source>
        <dbReference type="ARBA" id="ARBA00022723"/>
    </source>
</evidence>
<feature type="domain" description="Enoyl reductase (ER)" evidence="6">
    <location>
        <begin position="8"/>
        <end position="344"/>
    </location>
</feature>
<keyword evidence="8" id="KW-1185">Reference proteome</keyword>
<evidence type="ECO:0000256" key="1">
    <source>
        <dbReference type="ARBA" id="ARBA00001947"/>
    </source>
</evidence>
<accession>A0ABZ0QNM5</accession>
<dbReference type="RefSeq" id="WP_318750129.1">
    <property type="nucleotide sequence ID" value="NZ_CP132508.1"/>
</dbReference>
<gene>
    <name evidence="7" type="ORF">Q5761_07800</name>
</gene>
<dbReference type="SUPFAM" id="SSF51735">
    <property type="entry name" value="NAD(P)-binding Rossmann-fold domains"/>
    <property type="match status" value="1"/>
</dbReference>
<dbReference type="Pfam" id="PF00107">
    <property type="entry name" value="ADH_zinc_N"/>
    <property type="match status" value="1"/>
</dbReference>
<dbReference type="PANTHER" id="PTHR42813">
    <property type="entry name" value="ZINC-TYPE ALCOHOL DEHYDROGENASE-LIKE"/>
    <property type="match status" value="1"/>
</dbReference>
<dbReference type="EMBL" id="CP132508">
    <property type="protein sequence ID" value="WPD18279.1"/>
    <property type="molecule type" value="Genomic_DNA"/>
</dbReference>
<dbReference type="InterPro" id="IPR011032">
    <property type="entry name" value="GroES-like_sf"/>
</dbReference>
<evidence type="ECO:0000256" key="5">
    <source>
        <dbReference type="RuleBase" id="RU361277"/>
    </source>
</evidence>
<dbReference type="Pfam" id="PF08240">
    <property type="entry name" value="ADH_N"/>
    <property type="match status" value="1"/>
</dbReference>
<dbReference type="InterPro" id="IPR020843">
    <property type="entry name" value="ER"/>
</dbReference>
<comment type="similarity">
    <text evidence="5">Belongs to the zinc-containing alcohol dehydrogenase family.</text>
</comment>
<evidence type="ECO:0000313" key="7">
    <source>
        <dbReference type="EMBL" id="WPD18279.1"/>
    </source>
</evidence>
<evidence type="ECO:0000259" key="6">
    <source>
        <dbReference type="SMART" id="SM00829"/>
    </source>
</evidence>
<dbReference type="PANTHER" id="PTHR42813:SF2">
    <property type="entry name" value="DEHYDROGENASE, ZINC-CONTAINING, PUTATIVE (AFU_ORTHOLOGUE AFUA_2G02810)-RELATED"/>
    <property type="match status" value="1"/>
</dbReference>
<comment type="cofactor">
    <cofactor evidence="1 5">
        <name>Zn(2+)</name>
        <dbReference type="ChEBI" id="CHEBI:29105"/>
    </cofactor>
</comment>
<keyword evidence="2 5" id="KW-0479">Metal-binding</keyword>
<name>A0ABZ0QNM5_9FIRM</name>